<dbReference type="RefSeq" id="WP_029425967.1">
    <property type="nucleotide sequence ID" value="NZ_CP012801.1"/>
</dbReference>
<dbReference type="KEGG" id="bcel:BcellWH2_02137"/>
<reference evidence="1 2" key="1">
    <citation type="journal article" date="2015" name="Science">
        <title>Genetic determinants of in vivo fitness and diet responsiveness in multiple human gut Bacteroides.</title>
        <authorList>
            <person name="Wu M."/>
            <person name="McNulty N.P."/>
            <person name="Rodionov D.A."/>
            <person name="Khoroshkin M.S."/>
            <person name="Griffin N.W."/>
            <person name="Cheng J."/>
            <person name="Latreille P."/>
            <person name="Kerstetter R.A."/>
            <person name="Terrapon N."/>
            <person name="Henrissat B."/>
            <person name="Osterman A.L."/>
            <person name="Gordon J.I."/>
        </authorList>
    </citation>
    <scope>NUCLEOTIDE SEQUENCE [LARGE SCALE GENOMIC DNA]</scope>
    <source>
        <strain evidence="1 2">WH2</strain>
    </source>
</reference>
<dbReference type="PATRIC" id="fig|246787.4.peg.2198"/>
<accession>A0A0P0GAV9</accession>
<dbReference type="AlphaFoldDB" id="A0A0P0GAV9"/>
<protein>
    <submittedName>
        <fullName evidence="1">Uncharacterized protein</fullName>
    </submittedName>
</protein>
<evidence type="ECO:0000313" key="1">
    <source>
        <dbReference type="EMBL" id="ALJ59380.1"/>
    </source>
</evidence>
<gene>
    <name evidence="1" type="ORF">BcellWH2_02137</name>
</gene>
<sequence length="154" mass="18044">MEQVIILDAKGQLVKKGVLIDRERMYLYKVGNDYMNCNSESVEVLQAECLEQYRKKVKEHAAEYMSSSTDLFPVKLAGFQNPYDEIHNLLKQSYNNLWAGQHLFCETVRQRAENMQLRKEKADLQRAKDLLCEFICSKGYKEDFERFCIGKVSQ</sequence>
<organism evidence="1 2">
    <name type="scientific">Bacteroides cellulosilyticus</name>
    <dbReference type="NCBI Taxonomy" id="246787"/>
    <lineage>
        <taxon>Bacteria</taxon>
        <taxon>Pseudomonadati</taxon>
        <taxon>Bacteroidota</taxon>
        <taxon>Bacteroidia</taxon>
        <taxon>Bacteroidales</taxon>
        <taxon>Bacteroidaceae</taxon>
        <taxon>Bacteroides</taxon>
    </lineage>
</organism>
<name>A0A0P0GAV9_9BACE</name>
<dbReference type="Proteomes" id="UP000061809">
    <property type="component" value="Chromosome"/>
</dbReference>
<evidence type="ECO:0000313" key="2">
    <source>
        <dbReference type="Proteomes" id="UP000061809"/>
    </source>
</evidence>
<dbReference type="EMBL" id="CP012801">
    <property type="protein sequence ID" value="ALJ59380.1"/>
    <property type="molecule type" value="Genomic_DNA"/>
</dbReference>
<proteinExistence type="predicted"/>